<dbReference type="SUPFAM" id="SSF55545">
    <property type="entry name" value="beta-N-acetylhexosaminidase-like domain"/>
    <property type="match status" value="1"/>
</dbReference>
<dbReference type="PRINTS" id="PR00738">
    <property type="entry name" value="GLHYDRLASE20"/>
</dbReference>
<evidence type="ECO:0000256" key="3">
    <source>
        <dbReference type="ARBA" id="ARBA00012663"/>
    </source>
</evidence>
<proteinExistence type="inferred from homology"/>
<dbReference type="PANTHER" id="PTHR22600:SF57">
    <property type="entry name" value="BETA-N-ACETYLHEXOSAMINIDASE"/>
    <property type="match status" value="1"/>
</dbReference>
<dbReference type="InterPro" id="IPR029018">
    <property type="entry name" value="Hex-like_dom2"/>
</dbReference>
<keyword evidence="4" id="KW-0378">Hydrolase</keyword>
<evidence type="ECO:0000256" key="2">
    <source>
        <dbReference type="ARBA" id="ARBA00006285"/>
    </source>
</evidence>
<dbReference type="Gene3D" id="3.20.20.80">
    <property type="entry name" value="Glycosidases"/>
    <property type="match status" value="1"/>
</dbReference>
<evidence type="ECO:0000259" key="6">
    <source>
        <dbReference type="Pfam" id="PF00728"/>
    </source>
</evidence>
<keyword evidence="5" id="KW-0326">Glycosidase</keyword>
<feature type="domain" description="Beta-hexosaminidase bacterial type N-terminal" evidence="7">
    <location>
        <begin position="3"/>
        <end position="131"/>
    </location>
</feature>
<name>A0ABV9EQ66_9ACTN</name>
<sequence>MTDLIPSPRTLDVTPGSFEFTPRGTVSGPADLVDPVRVALAVLDLDRDGMARAGAETAPEAPVSVERDRNLGPEAYAVSVTPEAVRIAAGGPAGALYAGQTLRQLLPAAAFRASALPGVRWSIPCGRVEDAPRYAWRGAHLDVSRHFMPKREVLRLVDLLAAHKLNRLHLHLADDQGWRVESRAYPLLHEVGSHRARTTTARSRGETSFDDSPHGGHYSLDDLTEIAAYARARAVTVVPEIDVPGHASAILAAYPRFGADPAERHEVLDRWGISPAILAPLPATIAFLETVFAEVTEALGATPYFHIGGDECVLDAWAASPVIDGHRRALGLATPGDLHAWFLRRLADTLAAQGSRAVVWDEAFVSGMLREDTIVMPWRGVEVGRRAAAAGHDIVATPVFPLYFDYAEAASAEEPLAIGDAVTIEDVAAFEPAPASWSPEEAGRVLGAQFQLWTERIPDGRALDYRAWPRGCAAAQVAWSGGAGGFHAALPAHLARLDAFGVEYRPPAGPLPWQRGGTGARGHRPGAVPVSRVMRRLEEMTHEADSTRPSLG</sequence>
<dbReference type="PANTHER" id="PTHR22600">
    <property type="entry name" value="BETA-HEXOSAMINIDASE"/>
    <property type="match status" value="1"/>
</dbReference>
<evidence type="ECO:0000259" key="7">
    <source>
        <dbReference type="Pfam" id="PF02838"/>
    </source>
</evidence>
<dbReference type="EC" id="3.2.1.52" evidence="3"/>
<evidence type="ECO:0000313" key="8">
    <source>
        <dbReference type="EMBL" id="MFC4590737.1"/>
    </source>
</evidence>
<evidence type="ECO:0000256" key="4">
    <source>
        <dbReference type="ARBA" id="ARBA00022801"/>
    </source>
</evidence>
<comment type="catalytic activity">
    <reaction evidence="1">
        <text>Hydrolysis of terminal non-reducing N-acetyl-D-hexosamine residues in N-acetyl-beta-D-hexosaminides.</text>
        <dbReference type="EC" id="3.2.1.52"/>
    </reaction>
</comment>
<keyword evidence="9" id="KW-1185">Reference proteome</keyword>
<dbReference type="InterPro" id="IPR025705">
    <property type="entry name" value="Beta_hexosaminidase_sua/sub"/>
</dbReference>
<feature type="domain" description="Glycoside hydrolase family 20 catalytic" evidence="6">
    <location>
        <begin position="134"/>
        <end position="481"/>
    </location>
</feature>
<gene>
    <name evidence="8" type="ORF">ACFO8L_31895</name>
</gene>
<dbReference type="SUPFAM" id="SSF51445">
    <property type="entry name" value="(Trans)glycosidases"/>
    <property type="match status" value="1"/>
</dbReference>
<dbReference type="EMBL" id="JBHSFN010000025">
    <property type="protein sequence ID" value="MFC4590737.1"/>
    <property type="molecule type" value="Genomic_DNA"/>
</dbReference>
<dbReference type="Pfam" id="PF00728">
    <property type="entry name" value="Glyco_hydro_20"/>
    <property type="match status" value="1"/>
</dbReference>
<comment type="similarity">
    <text evidence="2">Belongs to the glycosyl hydrolase 20 family.</text>
</comment>
<protein>
    <recommendedName>
        <fullName evidence="3">beta-N-acetylhexosaminidase</fullName>
        <ecNumber evidence="3">3.2.1.52</ecNumber>
    </recommendedName>
</protein>
<dbReference type="Pfam" id="PF02838">
    <property type="entry name" value="Glyco_hydro_20b"/>
    <property type="match status" value="1"/>
</dbReference>
<evidence type="ECO:0000256" key="1">
    <source>
        <dbReference type="ARBA" id="ARBA00001231"/>
    </source>
</evidence>
<dbReference type="CDD" id="cd06563">
    <property type="entry name" value="GH20_chitobiase-like"/>
    <property type="match status" value="1"/>
</dbReference>
<dbReference type="InterPro" id="IPR015882">
    <property type="entry name" value="HEX_bac_N"/>
</dbReference>
<accession>A0ABV9EQ66</accession>
<dbReference type="Proteomes" id="UP001595891">
    <property type="component" value="Unassembled WGS sequence"/>
</dbReference>
<dbReference type="InterPro" id="IPR017853">
    <property type="entry name" value="GH"/>
</dbReference>
<evidence type="ECO:0000256" key="5">
    <source>
        <dbReference type="ARBA" id="ARBA00023295"/>
    </source>
</evidence>
<reference evidence="9" key="1">
    <citation type="journal article" date="2019" name="Int. J. Syst. Evol. Microbiol.">
        <title>The Global Catalogue of Microorganisms (GCM) 10K type strain sequencing project: providing services to taxonomists for standard genome sequencing and annotation.</title>
        <authorList>
            <consortium name="The Broad Institute Genomics Platform"/>
            <consortium name="The Broad Institute Genome Sequencing Center for Infectious Disease"/>
            <person name="Wu L."/>
            <person name="Ma J."/>
        </authorList>
    </citation>
    <scope>NUCLEOTIDE SEQUENCE [LARGE SCALE GENOMIC DNA]</scope>
    <source>
        <strain evidence="9">CCUG 49560</strain>
    </source>
</reference>
<comment type="caution">
    <text evidence="8">The sequence shown here is derived from an EMBL/GenBank/DDBJ whole genome shotgun (WGS) entry which is preliminary data.</text>
</comment>
<dbReference type="InterPro" id="IPR015883">
    <property type="entry name" value="Glyco_hydro_20_cat"/>
</dbReference>
<dbReference type="Gene3D" id="3.30.379.10">
    <property type="entry name" value="Chitobiase/beta-hexosaminidase domain 2-like"/>
    <property type="match status" value="1"/>
</dbReference>
<organism evidence="8 9">
    <name type="scientific">Sphaerisporangium corydalis</name>
    <dbReference type="NCBI Taxonomy" id="1441875"/>
    <lineage>
        <taxon>Bacteria</taxon>
        <taxon>Bacillati</taxon>
        <taxon>Actinomycetota</taxon>
        <taxon>Actinomycetes</taxon>
        <taxon>Streptosporangiales</taxon>
        <taxon>Streptosporangiaceae</taxon>
        <taxon>Sphaerisporangium</taxon>
    </lineage>
</organism>
<dbReference type="RefSeq" id="WP_262845238.1">
    <property type="nucleotide sequence ID" value="NZ_JANZYP010000037.1"/>
</dbReference>
<evidence type="ECO:0000313" key="9">
    <source>
        <dbReference type="Proteomes" id="UP001595891"/>
    </source>
</evidence>